<name>A0ABP8GFA4_9SPHI</name>
<protein>
    <submittedName>
        <fullName evidence="1">Uncharacterized protein</fullName>
    </submittedName>
</protein>
<comment type="caution">
    <text evidence="1">The sequence shown here is derived from an EMBL/GenBank/DDBJ whole genome shotgun (WGS) entry which is preliminary data.</text>
</comment>
<reference evidence="2" key="1">
    <citation type="journal article" date="2019" name="Int. J. Syst. Evol. Microbiol.">
        <title>The Global Catalogue of Microorganisms (GCM) 10K type strain sequencing project: providing services to taxonomists for standard genome sequencing and annotation.</title>
        <authorList>
            <consortium name="The Broad Institute Genomics Platform"/>
            <consortium name="The Broad Institute Genome Sequencing Center for Infectious Disease"/>
            <person name="Wu L."/>
            <person name="Ma J."/>
        </authorList>
    </citation>
    <scope>NUCLEOTIDE SEQUENCE [LARGE SCALE GENOMIC DNA]</scope>
    <source>
        <strain evidence="2">JCM 17705</strain>
    </source>
</reference>
<dbReference type="RefSeq" id="WP_345211337.1">
    <property type="nucleotide sequence ID" value="NZ_BAABFT010000005.1"/>
</dbReference>
<evidence type="ECO:0000313" key="1">
    <source>
        <dbReference type="EMBL" id="GAA4323314.1"/>
    </source>
</evidence>
<proteinExistence type="predicted"/>
<accession>A0ABP8GFA4</accession>
<evidence type="ECO:0000313" key="2">
    <source>
        <dbReference type="Proteomes" id="UP001500582"/>
    </source>
</evidence>
<dbReference type="EMBL" id="BAABFT010000005">
    <property type="protein sequence ID" value="GAA4323314.1"/>
    <property type="molecule type" value="Genomic_DNA"/>
</dbReference>
<organism evidence="1 2">
    <name type="scientific">Mucilaginibacter gynuensis</name>
    <dbReference type="NCBI Taxonomy" id="1302236"/>
    <lineage>
        <taxon>Bacteria</taxon>
        <taxon>Pseudomonadati</taxon>
        <taxon>Bacteroidota</taxon>
        <taxon>Sphingobacteriia</taxon>
        <taxon>Sphingobacteriales</taxon>
        <taxon>Sphingobacteriaceae</taxon>
        <taxon>Mucilaginibacter</taxon>
    </lineage>
</organism>
<sequence>MDNNKQTAQYKATEYIYELGNASVENGFKADEHWEVKMVTANEKKTLEKQYYPIIVSVMEADLLAATFQLVKTRLKQKIEEIPVPTDRFAPKPEYRYMIAFNQNRQRR</sequence>
<keyword evidence="2" id="KW-1185">Reference proteome</keyword>
<dbReference type="Proteomes" id="UP001500582">
    <property type="component" value="Unassembled WGS sequence"/>
</dbReference>
<gene>
    <name evidence="1" type="ORF">GCM10023149_24180</name>
</gene>